<dbReference type="InParanoid" id="K1WDS3"/>
<dbReference type="EMBL" id="AMBO01000364">
    <property type="protein sequence ID" value="EKC99748.1"/>
    <property type="molecule type" value="Genomic_DNA"/>
</dbReference>
<dbReference type="AlphaFoldDB" id="K1WDS3"/>
<gene>
    <name evidence="2" type="ORF">A1Q2_05969</name>
</gene>
<dbReference type="Proteomes" id="UP000006757">
    <property type="component" value="Unassembled WGS sequence"/>
</dbReference>
<comment type="caution">
    <text evidence="2">The sequence shown here is derived from an EMBL/GenBank/DDBJ whole genome shotgun (WGS) entry which is preliminary data.</text>
</comment>
<organism evidence="2 3">
    <name type="scientific">Trichosporon asahii var. asahii (strain CBS 8904)</name>
    <name type="common">Yeast</name>
    <dbReference type="NCBI Taxonomy" id="1220162"/>
    <lineage>
        <taxon>Eukaryota</taxon>
        <taxon>Fungi</taxon>
        <taxon>Dikarya</taxon>
        <taxon>Basidiomycota</taxon>
        <taxon>Agaricomycotina</taxon>
        <taxon>Tremellomycetes</taxon>
        <taxon>Trichosporonales</taxon>
        <taxon>Trichosporonaceae</taxon>
        <taxon>Trichosporon</taxon>
    </lineage>
</organism>
<evidence type="ECO:0000313" key="2">
    <source>
        <dbReference type="EMBL" id="EKC99748.1"/>
    </source>
</evidence>
<feature type="region of interest" description="Disordered" evidence="1">
    <location>
        <begin position="1"/>
        <end position="24"/>
    </location>
</feature>
<accession>K1WDS3</accession>
<proteinExistence type="predicted"/>
<reference evidence="2 3" key="1">
    <citation type="journal article" date="2012" name="Eukaryot. Cell">
        <title>Genome sequence of the Trichosporon asahii environmental strain CBS 8904.</title>
        <authorList>
            <person name="Yang R.Y."/>
            <person name="Li H.T."/>
            <person name="Zhu H."/>
            <person name="Zhou G.P."/>
            <person name="Wang M."/>
            <person name="Wang L."/>
        </authorList>
    </citation>
    <scope>NUCLEOTIDE SEQUENCE [LARGE SCALE GENOMIC DNA]</scope>
    <source>
        <strain evidence="2 3">CBS 8904</strain>
    </source>
</reference>
<name>K1WDS3_TRIAC</name>
<sequence length="207" mass="22035">MAMQSPAVGHPPERCELEPSPEQNEAVENLVRCADNVKAAGEEALREALGIEHRAKDVARAASDDVVEPHHVARVLDALPERDVAAGNDGRQTQANEGQRAVPAMSAVMRREHHVARCDAGADDAGHVHDLQTGMAVEAVVHARQDGTDDEHDDADLALASNLAPVQAVGVVLAVLPVRGRLDHEPAHGVNVDWSPVRFDADDDVLG</sequence>
<evidence type="ECO:0000313" key="3">
    <source>
        <dbReference type="Proteomes" id="UP000006757"/>
    </source>
</evidence>
<keyword evidence="3" id="KW-1185">Reference proteome</keyword>
<evidence type="ECO:0000256" key="1">
    <source>
        <dbReference type="SAM" id="MobiDB-lite"/>
    </source>
</evidence>
<dbReference type="OMA" id="ERCELEP"/>
<protein>
    <submittedName>
        <fullName evidence="2">Uncharacterized protein</fullName>
    </submittedName>
</protein>
<dbReference type="HOGENOM" id="CLU_115068_0_0_1"/>